<dbReference type="STRING" id="3635.A0A1U8KP92"/>
<feature type="domain" description="Integrase zinc-binding" evidence="1">
    <location>
        <begin position="155"/>
        <end position="210"/>
    </location>
</feature>
<dbReference type="InterPro" id="IPR050951">
    <property type="entry name" value="Retrovirus_Pol_polyprotein"/>
</dbReference>
<sequence>MLIEALVLTLLESGKDFAVFSDVSLNGLGCVLMQEGKKELNLRQCHWTELLKDYDYVIDNHPTKANIVANALSRKETIELRTMFTQLSISNDGSFLAELKVKPVLFDHIRVAQFVDTKLARIRDMVQNGLLENFSIDNYDCLMFRNQIYVRDVEELKELILREAHKNRFSLYLGRTKMYHELRELYWWPRMKREIVEFVAKSLTCQQVKAEHQVPTSLHQPISIPEWK</sequence>
<proteinExistence type="predicted"/>
<dbReference type="Gene3D" id="1.10.340.70">
    <property type="match status" value="1"/>
</dbReference>
<accession>A0A1U8KP92</accession>
<dbReference type="PANTHER" id="PTHR37984">
    <property type="entry name" value="PROTEIN CBG26694"/>
    <property type="match status" value="1"/>
</dbReference>
<dbReference type="RefSeq" id="XP_016704255.1">
    <property type="nucleotide sequence ID" value="XM_016848766.1"/>
</dbReference>
<dbReference type="AlphaFoldDB" id="A0A1U8KP92"/>
<organism evidence="2 3">
    <name type="scientific">Gossypium hirsutum</name>
    <name type="common">Upland cotton</name>
    <name type="synonym">Gossypium mexicanum</name>
    <dbReference type="NCBI Taxonomy" id="3635"/>
    <lineage>
        <taxon>Eukaryota</taxon>
        <taxon>Viridiplantae</taxon>
        <taxon>Streptophyta</taxon>
        <taxon>Embryophyta</taxon>
        <taxon>Tracheophyta</taxon>
        <taxon>Spermatophyta</taxon>
        <taxon>Magnoliopsida</taxon>
        <taxon>eudicotyledons</taxon>
        <taxon>Gunneridae</taxon>
        <taxon>Pentapetalae</taxon>
        <taxon>rosids</taxon>
        <taxon>malvids</taxon>
        <taxon>Malvales</taxon>
        <taxon>Malvaceae</taxon>
        <taxon>Malvoideae</taxon>
        <taxon>Gossypium</taxon>
    </lineage>
</organism>
<keyword evidence="2" id="KW-1185">Reference proteome</keyword>
<reference evidence="3" key="2">
    <citation type="submission" date="2025-08" db="UniProtKB">
        <authorList>
            <consortium name="RefSeq"/>
        </authorList>
    </citation>
    <scope>IDENTIFICATION</scope>
</reference>
<evidence type="ECO:0000313" key="3">
    <source>
        <dbReference type="RefSeq" id="XP_016704255.1"/>
    </source>
</evidence>
<reference evidence="2" key="1">
    <citation type="journal article" date="2020" name="Nat. Genet.">
        <title>Genomic diversifications of five Gossypium allopolyploid species and their impact on cotton improvement.</title>
        <authorList>
            <person name="Chen Z.J."/>
            <person name="Sreedasyam A."/>
            <person name="Ando A."/>
            <person name="Song Q."/>
            <person name="De Santiago L.M."/>
            <person name="Hulse-Kemp A.M."/>
            <person name="Ding M."/>
            <person name="Ye W."/>
            <person name="Kirkbride R.C."/>
            <person name="Jenkins J."/>
            <person name="Plott C."/>
            <person name="Lovell J."/>
            <person name="Lin Y.M."/>
            <person name="Vaughn R."/>
            <person name="Liu B."/>
            <person name="Simpson S."/>
            <person name="Scheffler B.E."/>
            <person name="Wen L."/>
            <person name="Saski C.A."/>
            <person name="Grover C.E."/>
            <person name="Hu G."/>
            <person name="Conover J.L."/>
            <person name="Carlson J.W."/>
            <person name="Shu S."/>
            <person name="Boston L.B."/>
            <person name="Williams M."/>
            <person name="Peterson D.G."/>
            <person name="McGee K."/>
            <person name="Jones D.C."/>
            <person name="Wendel J.F."/>
            <person name="Stelly D.M."/>
            <person name="Grimwood J."/>
            <person name="Schmutz J."/>
        </authorList>
    </citation>
    <scope>NUCLEOTIDE SEQUENCE [LARGE SCALE GENOMIC DNA]</scope>
    <source>
        <strain evidence="2">cv. TM-1</strain>
    </source>
</reference>
<evidence type="ECO:0000313" key="2">
    <source>
        <dbReference type="Proteomes" id="UP000818029"/>
    </source>
</evidence>
<gene>
    <name evidence="3" type="primary">LOC107919275</name>
</gene>
<dbReference type="OrthoDB" id="1738613at2759"/>
<dbReference type="PANTHER" id="PTHR37984:SF5">
    <property type="entry name" value="PROTEIN NYNRIN-LIKE"/>
    <property type="match status" value="1"/>
</dbReference>
<evidence type="ECO:0000259" key="1">
    <source>
        <dbReference type="Pfam" id="PF17921"/>
    </source>
</evidence>
<dbReference type="InterPro" id="IPR041588">
    <property type="entry name" value="Integrase_H2C2"/>
</dbReference>
<protein>
    <recommendedName>
        <fullName evidence="1">Integrase zinc-binding domain-containing protein</fullName>
    </recommendedName>
</protein>
<dbReference type="GeneID" id="107919275"/>
<dbReference type="Proteomes" id="UP000818029">
    <property type="component" value="Chromosome D13"/>
</dbReference>
<name>A0A1U8KP92_GOSHI</name>
<dbReference type="KEGG" id="ghi:107919275"/>
<dbReference type="Pfam" id="PF17921">
    <property type="entry name" value="Integrase_H2C2"/>
    <property type="match status" value="1"/>
</dbReference>
<dbReference type="PaxDb" id="3635-A0A1U8KP92"/>